<protein>
    <submittedName>
        <fullName evidence="2">Uncharacterized protein</fullName>
    </submittedName>
</protein>
<feature type="region of interest" description="Disordered" evidence="1">
    <location>
        <begin position="259"/>
        <end position="342"/>
    </location>
</feature>
<name>A0A812TIN6_9DINO</name>
<dbReference type="OrthoDB" id="449388at2759"/>
<feature type="compositionally biased region" description="Basic and acidic residues" evidence="1">
    <location>
        <begin position="744"/>
        <end position="798"/>
    </location>
</feature>
<feature type="region of interest" description="Disordered" evidence="1">
    <location>
        <begin position="692"/>
        <end position="727"/>
    </location>
</feature>
<feature type="compositionally biased region" description="Pro residues" evidence="1">
    <location>
        <begin position="444"/>
        <end position="460"/>
    </location>
</feature>
<dbReference type="AlphaFoldDB" id="A0A812TIN6"/>
<evidence type="ECO:0000256" key="1">
    <source>
        <dbReference type="SAM" id="MobiDB-lite"/>
    </source>
</evidence>
<reference evidence="2" key="1">
    <citation type="submission" date="2021-02" db="EMBL/GenBank/DDBJ databases">
        <authorList>
            <person name="Dougan E. K."/>
            <person name="Rhodes N."/>
            <person name="Thang M."/>
            <person name="Chan C."/>
        </authorList>
    </citation>
    <scope>NUCLEOTIDE SEQUENCE</scope>
</reference>
<proteinExistence type="predicted"/>
<feature type="region of interest" description="Disordered" evidence="1">
    <location>
        <begin position="439"/>
        <end position="611"/>
    </location>
</feature>
<feature type="compositionally biased region" description="Basic residues" evidence="1">
    <location>
        <begin position="814"/>
        <end position="826"/>
    </location>
</feature>
<feature type="compositionally biased region" description="Pro residues" evidence="1">
    <location>
        <begin position="142"/>
        <end position="158"/>
    </location>
</feature>
<comment type="caution">
    <text evidence="2">The sequence shown here is derived from an EMBL/GenBank/DDBJ whole genome shotgun (WGS) entry which is preliminary data.</text>
</comment>
<dbReference type="Proteomes" id="UP000604046">
    <property type="component" value="Unassembled WGS sequence"/>
</dbReference>
<evidence type="ECO:0000313" key="2">
    <source>
        <dbReference type="EMBL" id="CAE7537454.1"/>
    </source>
</evidence>
<feature type="region of interest" description="Disordered" evidence="1">
    <location>
        <begin position="137"/>
        <end position="175"/>
    </location>
</feature>
<dbReference type="EMBL" id="CAJNDS010002592">
    <property type="protein sequence ID" value="CAE7537454.1"/>
    <property type="molecule type" value="Genomic_DNA"/>
</dbReference>
<feature type="compositionally biased region" description="Basic and acidic residues" evidence="1">
    <location>
        <begin position="164"/>
        <end position="175"/>
    </location>
</feature>
<sequence length="861" mass="96612">MVVTACAIGGGPLADTARKLFAQGCPELIDTHRHSAFEADPSQFHKVFNEKIHDVLQHYTYDSSQVDSWKTDIVAACGDAVQGSGWRFQFECAIIPAAEELPAWSVPEAPEFDKEEDMLLVLENPSDTYKVRLTAIGKPEAPGAPPVQPSQPQQPPRPVQAGEEPGKLRHGDEEQAEEFKAAISFEAHAAAFEPATGPVTTAEARTEQPAATASSEELQPAYVEDEHQIAPFEDEPLESEEEAPSIAATTAAALQLDKESAASDVRVPNNVPEVARSTEQPDQVQEARIETPPQESAASDVHVLNNVPEAAPPASPEAIPTHREVADSSPTRPESSSHRDADPSQFYMVFNEKIQDVLQHYTYDSSHVDSWKTDIVAACGDAVQGTGWWFQFECVIIPAAEELRAWSVPEAPEFDKEEDMLLVLENPSDTYKVRLTAIGKPEAPGAPPVQPSQPQQPPRPVQDEEVTRPAVQPEQVEEARIETAPEESAASDVHVSNNVPEAARPAEQPDEVEQAAVETPPQDLDVPEGSDEEYADDIEDEDEVDEDAEEVVPTGVSEQGKAGPVPPTDEDESPLSHRSTKRYVPRRLPLPKPPTEEEAFSEAALRKRAEQKLKQSMQLTAMNIPSVTNYPKPFAGRIELTLDTLSAEAQRSFLRVARFEAETWLRQQQQSCETQVRIARRQARLLDQLAEWRDRKDKEEQEERKRLEELEREHEEREQKDRERWRKRGEELRQCLAGWAAEKNQQEQEKTQAAERAQKEEEEKRRQKEARYREKQRERLQEWQRQKMEKLEEQRLAEEQEEEKEAAEAARKQSAVRRGRRRKAMKRLKEGPKRRPMPKDGAVSNDPTVIEDAGSDAKSSA</sequence>
<keyword evidence="3" id="KW-1185">Reference proteome</keyword>
<feature type="region of interest" description="Disordered" evidence="1">
    <location>
        <begin position="198"/>
        <end position="220"/>
    </location>
</feature>
<feature type="region of interest" description="Disordered" evidence="1">
    <location>
        <begin position="739"/>
        <end position="861"/>
    </location>
</feature>
<accession>A0A812TIN6</accession>
<evidence type="ECO:0000313" key="3">
    <source>
        <dbReference type="Proteomes" id="UP000604046"/>
    </source>
</evidence>
<feature type="compositionally biased region" description="Acidic residues" evidence="1">
    <location>
        <begin position="525"/>
        <end position="550"/>
    </location>
</feature>
<gene>
    <name evidence="2" type="ORF">SNAT2548_LOCUS30126</name>
</gene>
<organism evidence="2 3">
    <name type="scientific">Symbiodinium natans</name>
    <dbReference type="NCBI Taxonomy" id="878477"/>
    <lineage>
        <taxon>Eukaryota</taxon>
        <taxon>Sar</taxon>
        <taxon>Alveolata</taxon>
        <taxon>Dinophyceae</taxon>
        <taxon>Suessiales</taxon>
        <taxon>Symbiodiniaceae</taxon>
        <taxon>Symbiodinium</taxon>
    </lineage>
</organism>